<keyword evidence="3 6" id="KW-0812">Transmembrane</keyword>
<keyword evidence="9" id="KW-1185">Reference proteome</keyword>
<dbReference type="AlphaFoldDB" id="A0A2U8FMS6"/>
<dbReference type="GO" id="GO:0009055">
    <property type="term" value="F:electron transfer activity"/>
    <property type="evidence" value="ECO:0007669"/>
    <property type="project" value="InterPro"/>
</dbReference>
<dbReference type="GO" id="GO:0020037">
    <property type="term" value="F:heme binding"/>
    <property type="evidence" value="ECO:0007669"/>
    <property type="project" value="TreeGrafter"/>
</dbReference>
<feature type="transmembrane region" description="Helical" evidence="6">
    <location>
        <begin position="93"/>
        <end position="112"/>
    </location>
</feature>
<dbReference type="PANTHER" id="PTHR30485">
    <property type="entry name" value="NI/FE-HYDROGENASE 1 B-TYPE CYTOCHROME SUBUNIT"/>
    <property type="match status" value="1"/>
</dbReference>
<dbReference type="InterPro" id="IPR051542">
    <property type="entry name" value="Hydrogenase_cytochrome"/>
</dbReference>
<evidence type="ECO:0000256" key="5">
    <source>
        <dbReference type="ARBA" id="ARBA00023136"/>
    </source>
</evidence>
<name>A0A2U8FMS6_9BURK</name>
<dbReference type="RefSeq" id="WP_109034263.1">
    <property type="nucleotide sequence ID" value="NZ_CP029210.1"/>
</dbReference>
<dbReference type="GO" id="GO:0005886">
    <property type="term" value="C:plasma membrane"/>
    <property type="evidence" value="ECO:0007669"/>
    <property type="project" value="UniProtKB-SubCell"/>
</dbReference>
<proteinExistence type="predicted"/>
<dbReference type="GO" id="GO:0022904">
    <property type="term" value="P:respiratory electron transport chain"/>
    <property type="evidence" value="ECO:0007669"/>
    <property type="project" value="InterPro"/>
</dbReference>
<evidence type="ECO:0000256" key="4">
    <source>
        <dbReference type="ARBA" id="ARBA00022989"/>
    </source>
</evidence>
<keyword evidence="5 6" id="KW-0472">Membrane</keyword>
<dbReference type="InterPro" id="IPR016174">
    <property type="entry name" value="Di-haem_cyt_TM"/>
</dbReference>
<evidence type="ECO:0000256" key="3">
    <source>
        <dbReference type="ARBA" id="ARBA00022692"/>
    </source>
</evidence>
<dbReference type="Proteomes" id="UP000244892">
    <property type="component" value="Chromosome"/>
</dbReference>
<feature type="transmembrane region" description="Helical" evidence="6">
    <location>
        <begin position="7"/>
        <end position="25"/>
    </location>
</feature>
<dbReference type="OrthoDB" id="196472at2"/>
<dbReference type="InterPro" id="IPR011577">
    <property type="entry name" value="Cyt_b561_bac/Ni-Hgenase"/>
</dbReference>
<dbReference type="SUPFAM" id="SSF81342">
    <property type="entry name" value="Transmembrane di-heme cytochromes"/>
    <property type="match status" value="1"/>
</dbReference>
<feature type="transmembrane region" description="Helical" evidence="6">
    <location>
        <begin position="37"/>
        <end position="54"/>
    </location>
</feature>
<evidence type="ECO:0000259" key="7">
    <source>
        <dbReference type="Pfam" id="PF01292"/>
    </source>
</evidence>
<keyword evidence="4 6" id="KW-1133">Transmembrane helix</keyword>
<evidence type="ECO:0000256" key="6">
    <source>
        <dbReference type="SAM" id="Phobius"/>
    </source>
</evidence>
<gene>
    <name evidence="8" type="ORF">DEH84_01960</name>
</gene>
<dbReference type="KEGG" id="aon:DEH84_01960"/>
<keyword evidence="2" id="KW-1003">Cell membrane</keyword>
<dbReference type="Pfam" id="PF01292">
    <property type="entry name" value="Ni_hydr_CYTB"/>
    <property type="match status" value="1"/>
</dbReference>
<accession>A0A2U8FMS6</accession>
<sequence length="177" mass="19589">MQVWDPFVRLVHWSVAACVAVAWISTLDDVGFGPHENAGLLAGALVLGRLLWGARGQSHASLRRFVHGPRATWAYARQVWHGTERRHMGHNPLGGWMALALWTCVLALAFTGWLYTTDAFWGEAWLDELHRLLGWCLLGLIAAHLAGVAFTSRRHGENLVRAMIDGRKPAPGPDDVV</sequence>
<dbReference type="PANTHER" id="PTHR30485:SF2">
    <property type="entry name" value="BLL0597 PROTEIN"/>
    <property type="match status" value="1"/>
</dbReference>
<evidence type="ECO:0000313" key="9">
    <source>
        <dbReference type="Proteomes" id="UP000244892"/>
    </source>
</evidence>
<feature type="transmembrane region" description="Helical" evidence="6">
    <location>
        <begin position="132"/>
        <end position="151"/>
    </location>
</feature>
<feature type="domain" description="Cytochrome b561 bacterial/Ni-hydrogenase" evidence="7">
    <location>
        <begin position="3"/>
        <end position="166"/>
    </location>
</feature>
<reference evidence="8 9" key="1">
    <citation type="submission" date="2018-05" db="EMBL/GenBank/DDBJ databases">
        <title>complete genome sequence of Aquabacterium olei NBRC 110486.</title>
        <authorList>
            <person name="Tang B."/>
            <person name="Chang J."/>
            <person name="Zhang L."/>
            <person name="Yang H."/>
        </authorList>
    </citation>
    <scope>NUCLEOTIDE SEQUENCE [LARGE SCALE GENOMIC DNA]</scope>
    <source>
        <strain evidence="8 9">NBRC 110486</strain>
    </source>
</reference>
<dbReference type="EMBL" id="CP029210">
    <property type="protein sequence ID" value="AWI52332.1"/>
    <property type="molecule type" value="Genomic_DNA"/>
</dbReference>
<dbReference type="Gene3D" id="1.20.950.20">
    <property type="entry name" value="Transmembrane di-heme cytochromes, Chain C"/>
    <property type="match status" value="1"/>
</dbReference>
<organism evidence="8 9">
    <name type="scientific">Aquabacterium olei</name>
    <dbReference type="NCBI Taxonomy" id="1296669"/>
    <lineage>
        <taxon>Bacteria</taxon>
        <taxon>Pseudomonadati</taxon>
        <taxon>Pseudomonadota</taxon>
        <taxon>Betaproteobacteria</taxon>
        <taxon>Burkholderiales</taxon>
        <taxon>Aquabacterium</taxon>
    </lineage>
</organism>
<comment type="subcellular location">
    <subcellularLocation>
        <location evidence="1">Cell membrane</location>
        <topology evidence="1">Multi-pass membrane protein</topology>
    </subcellularLocation>
</comment>
<evidence type="ECO:0000256" key="1">
    <source>
        <dbReference type="ARBA" id="ARBA00004651"/>
    </source>
</evidence>
<evidence type="ECO:0000256" key="2">
    <source>
        <dbReference type="ARBA" id="ARBA00022475"/>
    </source>
</evidence>
<protein>
    <submittedName>
        <fullName evidence="8">Cytochrome B</fullName>
    </submittedName>
</protein>
<evidence type="ECO:0000313" key="8">
    <source>
        <dbReference type="EMBL" id="AWI52332.1"/>
    </source>
</evidence>